<keyword evidence="1" id="KW-1133">Transmembrane helix</keyword>
<keyword evidence="1" id="KW-0472">Membrane</keyword>
<protein>
    <submittedName>
        <fullName evidence="4">DUF4179 domain-containing protein</fullName>
    </submittedName>
</protein>
<name>A0ABT9J1V9_9BACL</name>
<evidence type="ECO:0000259" key="2">
    <source>
        <dbReference type="Pfam" id="PF13786"/>
    </source>
</evidence>
<feature type="domain" description="DUF4179" evidence="2">
    <location>
        <begin position="42"/>
        <end position="135"/>
    </location>
</feature>
<keyword evidence="1" id="KW-0812">Transmembrane</keyword>
<evidence type="ECO:0000313" key="5">
    <source>
        <dbReference type="Proteomes" id="UP001231941"/>
    </source>
</evidence>
<organism evidence="4 5">
    <name type="scientific">Chengkuizengella axinellae</name>
    <dbReference type="NCBI Taxonomy" id="3064388"/>
    <lineage>
        <taxon>Bacteria</taxon>
        <taxon>Bacillati</taxon>
        <taxon>Bacillota</taxon>
        <taxon>Bacilli</taxon>
        <taxon>Bacillales</taxon>
        <taxon>Paenibacillaceae</taxon>
        <taxon>Chengkuizengella</taxon>
    </lineage>
</organism>
<dbReference type="Pfam" id="PF18705">
    <property type="entry name" value="DUF5643"/>
    <property type="match status" value="1"/>
</dbReference>
<dbReference type="EMBL" id="JAVAMP010000008">
    <property type="protein sequence ID" value="MDP5275577.1"/>
    <property type="molecule type" value="Genomic_DNA"/>
</dbReference>
<dbReference type="Proteomes" id="UP001231941">
    <property type="component" value="Unassembled WGS sequence"/>
</dbReference>
<reference evidence="4 5" key="1">
    <citation type="submission" date="2023-08" db="EMBL/GenBank/DDBJ databases">
        <authorList>
            <person name="Park J.-S."/>
        </authorList>
    </citation>
    <scope>NUCLEOTIDE SEQUENCE [LARGE SCALE GENOMIC DNA]</scope>
    <source>
        <strain evidence="4 5">2205SS18-9</strain>
    </source>
</reference>
<accession>A0ABT9J1V9</accession>
<dbReference type="Pfam" id="PF13786">
    <property type="entry name" value="DUF4179"/>
    <property type="match status" value="1"/>
</dbReference>
<keyword evidence="5" id="KW-1185">Reference proteome</keyword>
<feature type="transmembrane region" description="Helical" evidence="1">
    <location>
        <begin position="44"/>
        <end position="64"/>
    </location>
</feature>
<evidence type="ECO:0000259" key="3">
    <source>
        <dbReference type="Pfam" id="PF18705"/>
    </source>
</evidence>
<comment type="caution">
    <text evidence="4">The sequence shown here is derived from an EMBL/GenBank/DDBJ whole genome shotgun (WGS) entry which is preliminary data.</text>
</comment>
<sequence>MYEQEEKLLSKMKDRYEEIPIPSHIDFAINAGIQKRNKKRKTKLVFTMSALTASILILIFVGSIRVSPTFAMYMNNIPGLSKVIEIINYDKGLQSAVDHGYIQSVDTKDEKDGMSFTVDQVMKDESNLIIFFTINNIDRSDQVTVRETELLSIDGEKIDASRIYAIIPQSEKGQTTLNGRIDYKLEGELPKEFNLQAQVYQYTSGPEWYNEVSTYSLPIYLVDGKFEKEKEMIQIHKTVEIENQMITFDELEIYPTGSVINVRFDPNNSKKIFGFNDLQILDGEGNKWIQTDKNSYYDLDETNGVLYLESSYFENPEELFIEFSSIRALEKEDLDLTIDLTNKTVLDGPVQQISLIEVSESTLENSSEEITKYHSLYFKVENMNNMRFSDLFDWRFSDGDGEEFTIRAFGTSGPYHKSISDYTIMMDENFDRYSERLSEFHLLNRDITDFYSIEILKQEYENPITFKIKDFPTTINEDFLIKIK</sequence>
<dbReference type="Gene3D" id="2.60.40.1630">
    <property type="entry name" value="bacillus anthracis domain"/>
    <property type="match status" value="1"/>
</dbReference>
<evidence type="ECO:0000256" key="1">
    <source>
        <dbReference type="SAM" id="Phobius"/>
    </source>
</evidence>
<evidence type="ECO:0000313" key="4">
    <source>
        <dbReference type="EMBL" id="MDP5275577.1"/>
    </source>
</evidence>
<dbReference type="InterPro" id="IPR040680">
    <property type="entry name" value="DUF5643"/>
</dbReference>
<gene>
    <name evidence="4" type="ORF">Q5Y73_15815</name>
</gene>
<dbReference type="InterPro" id="IPR025436">
    <property type="entry name" value="DUF4179"/>
</dbReference>
<dbReference type="RefSeq" id="WP_305992883.1">
    <property type="nucleotide sequence ID" value="NZ_JAVAMP010000008.1"/>
</dbReference>
<proteinExistence type="predicted"/>
<feature type="domain" description="DUF5643" evidence="3">
    <location>
        <begin position="231"/>
        <end position="336"/>
    </location>
</feature>